<name>A0AAF5DDM7_STRER</name>
<feature type="short sequence motif" description="GXSXG" evidence="2">
    <location>
        <begin position="142"/>
        <end position="146"/>
    </location>
</feature>
<dbReference type="GO" id="GO:0005811">
    <property type="term" value="C:lipid droplet"/>
    <property type="evidence" value="ECO:0007669"/>
    <property type="project" value="TreeGrafter"/>
</dbReference>
<dbReference type="GO" id="GO:0019433">
    <property type="term" value="P:triglyceride catabolic process"/>
    <property type="evidence" value="ECO:0007669"/>
    <property type="project" value="TreeGrafter"/>
</dbReference>
<feature type="transmembrane region" description="Helical" evidence="4">
    <location>
        <begin position="384"/>
        <end position="403"/>
    </location>
</feature>
<dbReference type="InterPro" id="IPR016035">
    <property type="entry name" value="Acyl_Trfase/lysoPLipase"/>
</dbReference>
<feature type="transmembrane region" description="Helical" evidence="4">
    <location>
        <begin position="105"/>
        <end position="129"/>
    </location>
</feature>
<feature type="active site" description="Nucleophile" evidence="2">
    <location>
        <position position="144"/>
    </location>
</feature>
<dbReference type="GO" id="GO:0004806">
    <property type="term" value="F:triacylglycerol lipase activity"/>
    <property type="evidence" value="ECO:0007669"/>
    <property type="project" value="TreeGrafter"/>
</dbReference>
<keyword evidence="6" id="KW-1185">Reference proteome</keyword>
<keyword evidence="1 2" id="KW-0443">Lipid metabolism</keyword>
<sequence length="801" mass="91888">WSIFQMGFNFPIPAITSSLKMNETKNEKILNDGDNKIKIDKNIKNLEKEKKDIGSINKKNEDKIISDISEDIVTEDENNYSFLTNGKNIGSFYKRKDHKILPTKVALSFSGAGFLGIYHFGVIHCLQAYAPTLVSRVQRYAGTSAGSIIASLLSISPEVFNKSMKILIQMADETNTLAFGALTNGFSMHEKLFRAVDELIPEDVSSLKDKLYISMTNAKTNQNILYSNFTTKEQLTNAICASCYIPGWSAHFNAPHPVVDGVSYIDGGFSNNLPVFDDMETITISPFSGGADIAPIDNSLLSSYLPMQVTFGKQIYSASFANIQRMGYALFPPKGEVLKMYYDLGFKDAFLYLYESGRLERPTGTKKKIIYKKHIQYKKMSGNVIIYLFRKLIALTVFILYLTQTFLNKILRRQNNRISELPFHIKEKGLDIQNNTPIMDEIPSSTLILPPQHSNVNYNNSNTFQEAGGLINNTTIYDYQRSQMLQNHKRIEEAMRLKMEKEQEERMKAEALAAKEQDFFKDMTPEIKGRKLIINSINMKEETKDINNSKLFSVDDKTFILPEMRFYLSLLKITKNLVDGSTVLGELDEQIDNNINNTNEWDTEIDLDSLTKTEKEQKRKEREMRHKERLIEHQKKLKEKRAFQKIPLTRFVSTTSYLSKNRAGKTRSTPNQTQMLTYEMAQKPHHLGSRKAWLSWHTHNLEEFRKAQGSILAQDEVIRRFIRGFFPGNVPFSGNELVIKRRGNSIAIAGFFIYNRVTVNIGEIYWKFGFIEEFLSILLKQPVVMEIQFVKDTAELGYIYV</sequence>
<feature type="coiled-coil region" evidence="3">
    <location>
        <begin position="485"/>
        <end position="517"/>
    </location>
</feature>
<evidence type="ECO:0000313" key="7">
    <source>
        <dbReference type="WBParaSite" id="TCONS_00010513.p1"/>
    </source>
</evidence>
<dbReference type="WBParaSite" id="TCONS_00010513.p1">
    <property type="protein sequence ID" value="TCONS_00010513.p1"/>
    <property type="gene ID" value="XLOC_003735"/>
</dbReference>
<keyword evidence="2" id="KW-0378">Hydrolase</keyword>
<dbReference type="Proteomes" id="UP000035681">
    <property type="component" value="Unplaced"/>
</dbReference>
<keyword evidence="4" id="KW-1133">Transmembrane helix</keyword>
<dbReference type="GO" id="GO:0016020">
    <property type="term" value="C:membrane"/>
    <property type="evidence" value="ECO:0007669"/>
    <property type="project" value="TreeGrafter"/>
</dbReference>
<protein>
    <submittedName>
        <fullName evidence="7">Ribosomal protein S24/S35 mitochondrial conserved domain-containing protein</fullName>
    </submittedName>
</protein>
<dbReference type="PANTHER" id="PTHR12406:SF38">
    <property type="entry name" value="PNPLA DOMAIN-CONTAINING PROTEIN"/>
    <property type="match status" value="1"/>
</dbReference>
<dbReference type="Pfam" id="PF14955">
    <property type="entry name" value="MRP-S24"/>
    <property type="match status" value="1"/>
</dbReference>
<feature type="transmembrane region" description="Helical" evidence="4">
    <location>
        <begin position="141"/>
        <end position="160"/>
    </location>
</feature>
<proteinExistence type="predicted"/>
<evidence type="ECO:0000256" key="3">
    <source>
        <dbReference type="SAM" id="Coils"/>
    </source>
</evidence>
<dbReference type="GO" id="GO:0055088">
    <property type="term" value="P:lipid homeostasis"/>
    <property type="evidence" value="ECO:0007669"/>
    <property type="project" value="TreeGrafter"/>
</dbReference>
<dbReference type="SUPFAM" id="SSF52151">
    <property type="entry name" value="FabD/lysophospholipase-like"/>
    <property type="match status" value="1"/>
</dbReference>
<feature type="short sequence motif" description="GXGXXG" evidence="2">
    <location>
        <begin position="111"/>
        <end position="116"/>
    </location>
</feature>
<organism evidence="6 7">
    <name type="scientific">Strongyloides stercoralis</name>
    <name type="common">Threadworm</name>
    <dbReference type="NCBI Taxonomy" id="6248"/>
    <lineage>
        <taxon>Eukaryota</taxon>
        <taxon>Metazoa</taxon>
        <taxon>Ecdysozoa</taxon>
        <taxon>Nematoda</taxon>
        <taxon>Chromadorea</taxon>
        <taxon>Rhabditida</taxon>
        <taxon>Tylenchina</taxon>
        <taxon>Panagrolaimomorpha</taxon>
        <taxon>Strongyloidoidea</taxon>
        <taxon>Strongyloididae</taxon>
        <taxon>Strongyloides</taxon>
    </lineage>
</organism>
<reference evidence="7" key="1">
    <citation type="submission" date="2024-02" db="UniProtKB">
        <authorList>
            <consortium name="WormBaseParasite"/>
        </authorList>
    </citation>
    <scope>IDENTIFICATION</scope>
</reference>
<feature type="short sequence motif" description="DGA/G" evidence="2">
    <location>
        <begin position="266"/>
        <end position="268"/>
    </location>
</feature>
<dbReference type="InterPro" id="IPR033562">
    <property type="entry name" value="PLPL"/>
</dbReference>
<dbReference type="InterPro" id="IPR026146">
    <property type="entry name" value="Ribosomal_uS3m"/>
</dbReference>
<dbReference type="InterPro" id="IPR002641">
    <property type="entry name" value="PNPLA_dom"/>
</dbReference>
<dbReference type="Pfam" id="PF01734">
    <property type="entry name" value="Patatin"/>
    <property type="match status" value="1"/>
</dbReference>
<keyword evidence="3" id="KW-0175">Coiled coil</keyword>
<evidence type="ECO:0000259" key="5">
    <source>
        <dbReference type="PROSITE" id="PS51635"/>
    </source>
</evidence>
<dbReference type="Gene3D" id="3.40.1090.10">
    <property type="entry name" value="Cytosolic phospholipase A2 catalytic domain"/>
    <property type="match status" value="2"/>
</dbReference>
<keyword evidence="2" id="KW-0442">Lipid degradation</keyword>
<dbReference type="PROSITE" id="PS51635">
    <property type="entry name" value="PNPLA"/>
    <property type="match status" value="1"/>
</dbReference>
<keyword evidence="4" id="KW-0472">Membrane</keyword>
<accession>A0AAF5DDM7</accession>
<dbReference type="AlphaFoldDB" id="A0AAF5DDM7"/>
<evidence type="ECO:0000256" key="2">
    <source>
        <dbReference type="PROSITE-ProRule" id="PRU01161"/>
    </source>
</evidence>
<evidence type="ECO:0000256" key="1">
    <source>
        <dbReference type="ARBA" id="ARBA00023098"/>
    </source>
</evidence>
<evidence type="ECO:0000256" key="4">
    <source>
        <dbReference type="SAM" id="Phobius"/>
    </source>
</evidence>
<feature type="active site" description="Proton acceptor" evidence="2">
    <location>
        <position position="266"/>
    </location>
</feature>
<dbReference type="PANTHER" id="PTHR12406">
    <property type="entry name" value="CALCIUM-INDEPENDENT PHOSPHOLIPASE A2 IPLA2 -RELATED"/>
    <property type="match status" value="1"/>
</dbReference>
<keyword evidence="4" id="KW-0812">Transmembrane</keyword>
<feature type="domain" description="PNPLA" evidence="5">
    <location>
        <begin position="107"/>
        <end position="279"/>
    </location>
</feature>
<dbReference type="GO" id="GO:0005739">
    <property type="term" value="C:mitochondrion"/>
    <property type="evidence" value="ECO:0007669"/>
    <property type="project" value="InterPro"/>
</dbReference>
<evidence type="ECO:0000313" key="6">
    <source>
        <dbReference type="Proteomes" id="UP000035681"/>
    </source>
</evidence>